<organism evidence="3 4">
    <name type="scientific">Tothia fuscella</name>
    <dbReference type="NCBI Taxonomy" id="1048955"/>
    <lineage>
        <taxon>Eukaryota</taxon>
        <taxon>Fungi</taxon>
        <taxon>Dikarya</taxon>
        <taxon>Ascomycota</taxon>
        <taxon>Pezizomycotina</taxon>
        <taxon>Dothideomycetes</taxon>
        <taxon>Pleosporomycetidae</taxon>
        <taxon>Venturiales</taxon>
        <taxon>Cylindrosympodiaceae</taxon>
        <taxon>Tothia</taxon>
    </lineage>
</organism>
<dbReference type="Proteomes" id="UP000800235">
    <property type="component" value="Unassembled WGS sequence"/>
</dbReference>
<dbReference type="InterPro" id="IPR056021">
    <property type="entry name" value="DUF7600"/>
</dbReference>
<keyword evidence="4" id="KW-1185">Reference proteome</keyword>
<dbReference type="AlphaFoldDB" id="A0A9P4P1G4"/>
<name>A0A9P4P1G4_9PEZI</name>
<protein>
    <recommendedName>
        <fullName evidence="2">F-box domain-containing protein</fullName>
    </recommendedName>
</protein>
<dbReference type="OrthoDB" id="5273847at2759"/>
<dbReference type="Pfam" id="PF12937">
    <property type="entry name" value="F-box-like"/>
    <property type="match status" value="1"/>
</dbReference>
<comment type="caution">
    <text evidence="3">The sequence shown here is derived from an EMBL/GenBank/DDBJ whole genome shotgun (WGS) entry which is preliminary data.</text>
</comment>
<evidence type="ECO:0000313" key="3">
    <source>
        <dbReference type="EMBL" id="KAF2436479.1"/>
    </source>
</evidence>
<evidence type="ECO:0000259" key="2">
    <source>
        <dbReference type="PROSITE" id="PS50181"/>
    </source>
</evidence>
<dbReference type="Pfam" id="PF24539">
    <property type="entry name" value="DUF7600"/>
    <property type="match status" value="1"/>
</dbReference>
<dbReference type="CDD" id="cd09917">
    <property type="entry name" value="F-box_SF"/>
    <property type="match status" value="1"/>
</dbReference>
<feature type="region of interest" description="Disordered" evidence="1">
    <location>
        <begin position="963"/>
        <end position="986"/>
    </location>
</feature>
<dbReference type="PROSITE" id="PS50181">
    <property type="entry name" value="FBOX"/>
    <property type="match status" value="1"/>
</dbReference>
<dbReference type="EMBL" id="MU007010">
    <property type="protein sequence ID" value="KAF2436479.1"/>
    <property type="molecule type" value="Genomic_DNA"/>
</dbReference>
<evidence type="ECO:0000313" key="4">
    <source>
        <dbReference type="Proteomes" id="UP000800235"/>
    </source>
</evidence>
<dbReference type="InterPro" id="IPR036047">
    <property type="entry name" value="F-box-like_dom_sf"/>
</dbReference>
<proteinExistence type="predicted"/>
<reference evidence="3" key="1">
    <citation type="journal article" date="2020" name="Stud. Mycol.">
        <title>101 Dothideomycetes genomes: a test case for predicting lifestyles and emergence of pathogens.</title>
        <authorList>
            <person name="Haridas S."/>
            <person name="Albert R."/>
            <person name="Binder M."/>
            <person name="Bloem J."/>
            <person name="Labutti K."/>
            <person name="Salamov A."/>
            <person name="Andreopoulos B."/>
            <person name="Baker S."/>
            <person name="Barry K."/>
            <person name="Bills G."/>
            <person name="Bluhm B."/>
            <person name="Cannon C."/>
            <person name="Castanera R."/>
            <person name="Culley D."/>
            <person name="Daum C."/>
            <person name="Ezra D."/>
            <person name="Gonzalez J."/>
            <person name="Henrissat B."/>
            <person name="Kuo A."/>
            <person name="Liang C."/>
            <person name="Lipzen A."/>
            <person name="Lutzoni F."/>
            <person name="Magnuson J."/>
            <person name="Mondo S."/>
            <person name="Nolan M."/>
            <person name="Ohm R."/>
            <person name="Pangilinan J."/>
            <person name="Park H.-J."/>
            <person name="Ramirez L."/>
            <person name="Alfaro M."/>
            <person name="Sun H."/>
            <person name="Tritt A."/>
            <person name="Yoshinaga Y."/>
            <person name="Zwiers L.-H."/>
            <person name="Turgeon B."/>
            <person name="Goodwin S."/>
            <person name="Spatafora J."/>
            <person name="Crous P."/>
            <person name="Grigoriev I."/>
        </authorList>
    </citation>
    <scope>NUCLEOTIDE SEQUENCE</scope>
    <source>
        <strain evidence="3">CBS 130266</strain>
    </source>
</reference>
<feature type="region of interest" description="Disordered" evidence="1">
    <location>
        <begin position="653"/>
        <end position="681"/>
    </location>
</feature>
<evidence type="ECO:0000256" key="1">
    <source>
        <dbReference type="SAM" id="MobiDB-lite"/>
    </source>
</evidence>
<dbReference type="InterPro" id="IPR001810">
    <property type="entry name" value="F-box_dom"/>
</dbReference>
<feature type="domain" description="F-box" evidence="2">
    <location>
        <begin position="201"/>
        <end position="232"/>
    </location>
</feature>
<dbReference type="SUPFAM" id="SSF81383">
    <property type="entry name" value="F-box domain"/>
    <property type="match status" value="1"/>
</dbReference>
<dbReference type="Gene3D" id="1.20.1280.50">
    <property type="match status" value="1"/>
</dbReference>
<accession>A0A9P4P1G4</accession>
<gene>
    <name evidence="3" type="ORF">EJ08DRAFT_655471</name>
</gene>
<sequence>MLSTVSHCPLCAVILQIVPEGFQPDQDDLSWLSTVRAGAASTCRLTGPGYVETESIVAVPATDTTWDPGMPHTQDHFEFVRNNDTDWVFPFHARCWDLLQLQVDARLGSCSAGAGEIAQKLFQILSCTPWHGKTVDCGHDYGGASSYQRENAVVGGYSALLSPEYSYLITDPSHSIENSPQSSRLRDVFEARIRNVENPGDDSFSRLPEELLCLILAYLDSRDLCSLRHSSRSVAVISAPMQLPQTSGRPALMQIAKWDSLLRASRSESEGSTIDLQPHDSPAVAAELSCIDQSCGLVQAGTRLLTTHHLGFPSSPDDGVDIGVSFLRVNGRLYVSGLRLWHDKRDTPKYEVGVIVSAAEKIVHLHDCARLSGIEVSLTATGITGLRFLMSGADCYEENSVGQVAITDPDVGIASLRRTSQTKLLGFWVKFDACRLVSIALSEERIGCEIDRPDLTCAIDTDEKSYQRRAAQPWFPTVPSPLTHIQSVRDQSRNQGQTFQLQMNIEFAADRRASSSLQRIVALLGCECVFLGLRFVYDDGVDKVFGSTCSKTSGGYIWNCHESSFLIDGAGGEEVTSVKVGTVELDCVSFSGYVELIPIPPLPGFSGVMEAPRGPEYRLVTLEPLPEFVLSGFVTTLSVFNRGFLTFGVQSRPRLPSDSQMPKRAPLLDPPRPLPENNPSAADPFGFSSSLGRNPVWTAASLQRVRVIYISAGASNRSRGSESISGLWLEYDGSARPEIVGQWIKESGKFEISDGTEIVEIAVWSSVKSRPCIGRPKMGHIVKLQFVLSNGQSFSFGNTVPEHTVQVTVRANLYEKLDTISWAFGHLYDFVRVTYSQQPCDDENVHLKLEEFHDYPWVVPEKIFCSKADSSKGTNSEHAIAIEISKTQSGISGLAFRYASHTLAMIGCPSEQLETLYLCDGDRLSKMEMTWTNEIAANILKTLTLHTIKGQIMTITGWKPPSPPRVPAIPHLPPPPPGPASVPPPSTVLMSAEPPTDPPFRPVRNTVFILDPSQVGSFHPEADRIVEFPEGAKEFVGFWGVTRRHMTTLSSLGSIFRY</sequence>